<dbReference type="GO" id="GO:0005737">
    <property type="term" value="C:cytoplasm"/>
    <property type="evidence" value="ECO:0007669"/>
    <property type="project" value="UniProtKB-SubCell"/>
</dbReference>
<dbReference type="OrthoDB" id="10263328at2759"/>
<keyword evidence="8" id="KW-0539">Nucleus</keyword>
<evidence type="ECO:0000313" key="13">
    <source>
        <dbReference type="EMBL" id="QLG70915.1"/>
    </source>
</evidence>
<dbReference type="InterPro" id="IPR021133">
    <property type="entry name" value="HEAT_type_2"/>
</dbReference>
<name>A0A7H9AX13_ZYGMR</name>
<dbReference type="GO" id="GO:0005635">
    <property type="term" value="C:nuclear envelope"/>
    <property type="evidence" value="ECO:0007669"/>
    <property type="project" value="UniProtKB-SubCell"/>
</dbReference>
<dbReference type="KEGG" id="zmk:HG535_0A08610"/>
<comment type="subcellular location">
    <subcellularLocation>
        <location evidence="2">Cytoplasm</location>
    </subcellularLocation>
    <subcellularLocation>
        <location evidence="1">Nucleus envelope</location>
    </subcellularLocation>
</comment>
<feature type="repeat" description="HEAT" evidence="11">
    <location>
        <begin position="413"/>
        <end position="451"/>
    </location>
</feature>
<dbReference type="FunFam" id="1.25.10.10:FF:000027">
    <property type="entry name" value="Importin subunit beta-1"/>
    <property type="match status" value="1"/>
</dbReference>
<evidence type="ECO:0000256" key="2">
    <source>
        <dbReference type="ARBA" id="ARBA00004496"/>
    </source>
</evidence>
<keyword evidence="5" id="KW-0963">Cytoplasm</keyword>
<dbReference type="PROSITE" id="PS50077">
    <property type="entry name" value="HEAT_REPEAT"/>
    <property type="match status" value="1"/>
</dbReference>
<keyword evidence="6" id="KW-0677">Repeat</keyword>
<dbReference type="GO" id="GO:0006606">
    <property type="term" value="P:protein import into nucleus"/>
    <property type="evidence" value="ECO:0007669"/>
    <property type="project" value="InterPro"/>
</dbReference>
<dbReference type="PROSITE" id="PS50166">
    <property type="entry name" value="IMPORTIN_B_NT"/>
    <property type="match status" value="1"/>
</dbReference>
<dbReference type="InterPro" id="IPR040122">
    <property type="entry name" value="Importin_beta"/>
</dbReference>
<evidence type="ECO:0000256" key="9">
    <source>
        <dbReference type="ARBA" id="ARBA00079884"/>
    </source>
</evidence>
<evidence type="ECO:0000256" key="10">
    <source>
        <dbReference type="ARBA" id="ARBA00083566"/>
    </source>
</evidence>
<protein>
    <recommendedName>
        <fullName evidence="9">Importin-95</fullName>
    </recommendedName>
    <alternativeName>
        <fullName evidence="10">Karyopherin-95</fullName>
    </alternativeName>
</protein>
<dbReference type="Pfam" id="PF03810">
    <property type="entry name" value="IBN_N"/>
    <property type="match status" value="1"/>
</dbReference>
<dbReference type="PANTHER" id="PTHR10527">
    <property type="entry name" value="IMPORTIN BETA"/>
    <property type="match status" value="1"/>
</dbReference>
<dbReference type="Pfam" id="PF13513">
    <property type="entry name" value="HEAT_EZ"/>
    <property type="match status" value="1"/>
</dbReference>
<dbReference type="InterPro" id="IPR001494">
    <property type="entry name" value="Importin-beta_N"/>
</dbReference>
<comment type="similarity">
    <text evidence="3">Belongs to the importin beta family. Importin beta-1 subfamily.</text>
</comment>
<feature type="domain" description="Importin N-terminal" evidence="12">
    <location>
        <begin position="25"/>
        <end position="106"/>
    </location>
</feature>
<keyword evidence="14" id="KW-1185">Reference proteome</keyword>
<gene>
    <name evidence="13" type="ORF">HG535_0A08610</name>
</gene>
<dbReference type="GeneID" id="59234552"/>
<dbReference type="RefSeq" id="XP_037142643.1">
    <property type="nucleotide sequence ID" value="XM_037286748.1"/>
</dbReference>
<evidence type="ECO:0000259" key="12">
    <source>
        <dbReference type="PROSITE" id="PS50166"/>
    </source>
</evidence>
<dbReference type="Gene3D" id="1.25.10.10">
    <property type="entry name" value="Leucine-rich Repeat Variant"/>
    <property type="match status" value="1"/>
</dbReference>
<dbReference type="InterPro" id="IPR016024">
    <property type="entry name" value="ARM-type_fold"/>
</dbReference>
<dbReference type="InterPro" id="IPR058584">
    <property type="entry name" value="IMB1_TNPO1-like_TPR"/>
</dbReference>
<organism evidence="13 14">
    <name type="scientific">Zygotorulaspora mrakii</name>
    <name type="common">Zygosaccharomyces mrakii</name>
    <dbReference type="NCBI Taxonomy" id="42260"/>
    <lineage>
        <taxon>Eukaryota</taxon>
        <taxon>Fungi</taxon>
        <taxon>Dikarya</taxon>
        <taxon>Ascomycota</taxon>
        <taxon>Saccharomycotina</taxon>
        <taxon>Saccharomycetes</taxon>
        <taxon>Saccharomycetales</taxon>
        <taxon>Saccharomycetaceae</taxon>
        <taxon>Zygotorulaspora</taxon>
    </lineage>
</organism>
<dbReference type="Proteomes" id="UP000509704">
    <property type="component" value="Chromosome 1"/>
</dbReference>
<proteinExistence type="inferred from homology"/>
<dbReference type="InterPro" id="IPR011989">
    <property type="entry name" value="ARM-like"/>
</dbReference>
<evidence type="ECO:0000256" key="11">
    <source>
        <dbReference type="PROSITE-ProRule" id="PRU00103"/>
    </source>
</evidence>
<evidence type="ECO:0000313" key="14">
    <source>
        <dbReference type="Proteomes" id="UP000509704"/>
    </source>
</evidence>
<dbReference type="AlphaFoldDB" id="A0A7H9AX13"/>
<dbReference type="Pfam" id="PF25574">
    <property type="entry name" value="TPR_IMB1"/>
    <property type="match status" value="1"/>
</dbReference>
<keyword evidence="7" id="KW-0653">Protein transport</keyword>
<sequence>MSSSELAQLLENTILSGDQSIRIASETQLKKLSNENFLQFAGLLSSVLVDTSAKLEARILAALSLKNELISKDSVKNLQYAQRWVTVVDPGSKEQIKQNALLGLTANDEPRVANASAQLIAAIANIELPRGEWLDLMKIMVDYTTPSQPENVKRASLLALGYICESADPQSQVLVSSSNNILIAIVQGAQASEISTPVRLAALNALADSLVFIKNNMEREGERNYLMQVVCEATQAQDSNIQTAAFGCLCKIMSLYYQFMKPYMEQALYALTIATMKSQDDKVASMAVEFWSTICEEEIDIAYEVSQFPQSPLQSYNFALSSIKDVVPNLLNLLTRQNEDPEDDDWNVSMSAGASLQLFAQNCGNHVLEPVLQFVEQNITSDNWRNREASVMAFGSIMDGPDKTQRTYYIHQALPAILNLMNDSSVQVKETAAWCIGRIADLVIDSIDPQQHLPGVVQACVLGLQDHPKVATNCSWTIINLVEQLGEIKPSPIYNYYPALVDALMKAANRSDNEFNARASSFSALTSIVEYANNTVAEVSASVSTFVMDKLGQTMSVDETQLNMEDRQSLQELQANILTVLAAVIRKSPSSVESVSDMLMDLFLKMLDKKDSSYIEDDVFYAISSLASSLGPKFEKYLETFSPYLVRALNQVDSQVAIAAVGFVADISNSLEGDFNKYAMAFMNVLGQMITAENGRKELKPVVLSVFGDIASNIGPNFIPYLNEVMGLCVAAQNTKPENGTLEALDYHIKVIESILDAYVGTVAGLSGNPEALFPYVGTIFQFISTIAEDPQLYGEDSTARSAVGMIGDIAAMFPDGSIKQFYAQEWITEFIKRTRSNPVFTQATKDTARWAREQQKHQLSLGTLT</sequence>
<keyword evidence="4" id="KW-0813">Transport</keyword>
<evidence type="ECO:0000256" key="7">
    <source>
        <dbReference type="ARBA" id="ARBA00022927"/>
    </source>
</evidence>
<accession>A0A7H9AX13</accession>
<evidence type="ECO:0000256" key="6">
    <source>
        <dbReference type="ARBA" id="ARBA00022737"/>
    </source>
</evidence>
<reference evidence="13 14" key="1">
    <citation type="submission" date="2020-07" db="EMBL/GenBank/DDBJ databases">
        <title>The yeast mating-type switching endonuclease HO is a domesticated member of an unorthodox homing genetic element family.</title>
        <authorList>
            <person name="Coughlan A.Y."/>
            <person name="Lombardi L."/>
            <person name="Braun-Galleani S."/>
            <person name="Martos A.R."/>
            <person name="Galeote V."/>
            <person name="Bigey F."/>
            <person name="Dequin S."/>
            <person name="Byrne K.P."/>
            <person name="Wolfe K.H."/>
        </authorList>
    </citation>
    <scope>NUCLEOTIDE SEQUENCE [LARGE SCALE GENOMIC DNA]</scope>
    <source>
        <strain evidence="13 14">NRRL Y-6702</strain>
    </source>
</reference>
<dbReference type="SMART" id="SM00185">
    <property type="entry name" value="ARM"/>
    <property type="match status" value="1"/>
</dbReference>
<dbReference type="EMBL" id="CP058604">
    <property type="protein sequence ID" value="QLG70915.1"/>
    <property type="molecule type" value="Genomic_DNA"/>
</dbReference>
<dbReference type="InterPro" id="IPR000225">
    <property type="entry name" value="Armadillo"/>
</dbReference>
<dbReference type="SUPFAM" id="SSF48371">
    <property type="entry name" value="ARM repeat"/>
    <property type="match status" value="1"/>
</dbReference>
<evidence type="ECO:0000256" key="3">
    <source>
        <dbReference type="ARBA" id="ARBA00010907"/>
    </source>
</evidence>
<evidence type="ECO:0000256" key="4">
    <source>
        <dbReference type="ARBA" id="ARBA00022448"/>
    </source>
</evidence>
<evidence type="ECO:0000256" key="1">
    <source>
        <dbReference type="ARBA" id="ARBA00004259"/>
    </source>
</evidence>
<dbReference type="SMART" id="SM00913">
    <property type="entry name" value="IBN_N"/>
    <property type="match status" value="1"/>
</dbReference>
<dbReference type="GO" id="GO:0031267">
    <property type="term" value="F:small GTPase binding"/>
    <property type="evidence" value="ECO:0007669"/>
    <property type="project" value="InterPro"/>
</dbReference>
<evidence type="ECO:0000256" key="8">
    <source>
        <dbReference type="ARBA" id="ARBA00023242"/>
    </source>
</evidence>
<evidence type="ECO:0000256" key="5">
    <source>
        <dbReference type="ARBA" id="ARBA00022490"/>
    </source>
</evidence>